<sequence>MTGAARHLSPAGRGGRPSRTILTPSPDLRSTSPHRGEVGSLSGAVAGTRSLRDVI</sequence>
<feature type="region of interest" description="Disordered" evidence="1">
    <location>
        <begin position="1"/>
        <end position="55"/>
    </location>
</feature>
<dbReference type="Proteomes" id="UP000241808">
    <property type="component" value="Unassembled WGS sequence"/>
</dbReference>
<proteinExistence type="predicted"/>
<protein>
    <submittedName>
        <fullName evidence="2">Uncharacterized protein</fullName>
    </submittedName>
</protein>
<dbReference type="AlphaFoldDB" id="A0A2T4ZF28"/>
<evidence type="ECO:0000313" key="2">
    <source>
        <dbReference type="EMBL" id="PTM60504.1"/>
    </source>
</evidence>
<dbReference type="EMBL" id="PZZL01000003">
    <property type="protein sequence ID" value="PTM60504.1"/>
    <property type="molecule type" value="Genomic_DNA"/>
</dbReference>
<feature type="compositionally biased region" description="Polar residues" evidence="1">
    <location>
        <begin position="20"/>
        <end position="33"/>
    </location>
</feature>
<keyword evidence="3" id="KW-1185">Reference proteome</keyword>
<evidence type="ECO:0000313" key="3">
    <source>
        <dbReference type="Proteomes" id="UP000241808"/>
    </source>
</evidence>
<gene>
    <name evidence="2" type="ORF">C8P69_103438</name>
</gene>
<name>A0A2T4ZF28_9HYPH</name>
<accession>A0A2T4ZF28</accession>
<organism evidence="2 3">
    <name type="scientific">Phreatobacter oligotrophus</name>
    <dbReference type="NCBI Taxonomy" id="1122261"/>
    <lineage>
        <taxon>Bacteria</taxon>
        <taxon>Pseudomonadati</taxon>
        <taxon>Pseudomonadota</taxon>
        <taxon>Alphaproteobacteria</taxon>
        <taxon>Hyphomicrobiales</taxon>
        <taxon>Phreatobacteraceae</taxon>
        <taxon>Phreatobacter</taxon>
    </lineage>
</organism>
<comment type="caution">
    <text evidence="2">The sequence shown here is derived from an EMBL/GenBank/DDBJ whole genome shotgun (WGS) entry which is preliminary data.</text>
</comment>
<evidence type="ECO:0000256" key="1">
    <source>
        <dbReference type="SAM" id="MobiDB-lite"/>
    </source>
</evidence>
<reference evidence="2 3" key="1">
    <citation type="submission" date="2018-04" db="EMBL/GenBank/DDBJ databases">
        <title>Genomic Encyclopedia of Archaeal and Bacterial Type Strains, Phase II (KMG-II): from individual species to whole genera.</title>
        <authorList>
            <person name="Goeker M."/>
        </authorList>
    </citation>
    <scope>NUCLEOTIDE SEQUENCE [LARGE SCALE GENOMIC DNA]</scope>
    <source>
        <strain evidence="2 3">DSM 25521</strain>
    </source>
</reference>